<dbReference type="RefSeq" id="WP_309800582.1">
    <property type="nucleotide sequence ID" value="NZ_JAVDPW010000012.1"/>
</dbReference>
<protein>
    <submittedName>
        <fullName evidence="1">Uncharacterized protein</fullName>
    </submittedName>
</protein>
<dbReference type="EMBL" id="JAVDPW010000012">
    <property type="protein sequence ID" value="MDR6293532.1"/>
    <property type="molecule type" value="Genomic_DNA"/>
</dbReference>
<name>A0ABU1JZ28_9PROT</name>
<keyword evidence="2" id="KW-1185">Reference proteome</keyword>
<evidence type="ECO:0000313" key="1">
    <source>
        <dbReference type="EMBL" id="MDR6293532.1"/>
    </source>
</evidence>
<sequence length="256" mass="27661">MVRGLSIESRRVDGAIGLEQQRFAFEIIDRSLTANDPKDNLAHLAFYAKVGVLDRYKDNILQMATAAGIDVDRLLPPAAPATPPARGFVGGSPVPEKLYLALFGQPAASLSETCQAPTNKRLLSNVEDADVGPFQVQGLKPAVASLKDILDKIKADNPDLYGRLDTAGMICAKLIRGTNRISSQAWGGTIDLMIDHKVLPYMDPANPGNPLYADYSALAGYFMEDGWIWGGPTEPSRFEISADFLVRSVNQGAITL</sequence>
<reference evidence="1 2" key="1">
    <citation type="submission" date="2023-07" db="EMBL/GenBank/DDBJ databases">
        <title>Sorghum-associated microbial communities from plants grown in Nebraska, USA.</title>
        <authorList>
            <person name="Schachtman D."/>
        </authorList>
    </citation>
    <scope>NUCLEOTIDE SEQUENCE [LARGE SCALE GENOMIC DNA]</scope>
    <source>
        <strain evidence="1 2">584</strain>
    </source>
</reference>
<gene>
    <name evidence="1" type="ORF">E9232_006083</name>
</gene>
<comment type="caution">
    <text evidence="1">The sequence shown here is derived from an EMBL/GenBank/DDBJ whole genome shotgun (WGS) entry which is preliminary data.</text>
</comment>
<dbReference type="Proteomes" id="UP001262410">
    <property type="component" value="Unassembled WGS sequence"/>
</dbReference>
<accession>A0ABU1JZ28</accession>
<evidence type="ECO:0000313" key="2">
    <source>
        <dbReference type="Proteomes" id="UP001262410"/>
    </source>
</evidence>
<proteinExistence type="predicted"/>
<organism evidence="1 2">
    <name type="scientific">Inquilinus ginsengisoli</name>
    <dbReference type="NCBI Taxonomy" id="363840"/>
    <lineage>
        <taxon>Bacteria</taxon>
        <taxon>Pseudomonadati</taxon>
        <taxon>Pseudomonadota</taxon>
        <taxon>Alphaproteobacteria</taxon>
        <taxon>Rhodospirillales</taxon>
        <taxon>Rhodospirillaceae</taxon>
        <taxon>Inquilinus</taxon>
    </lineage>
</organism>